<name>A0A9D3VSQ8_9ROSI</name>
<dbReference type="Proteomes" id="UP000828251">
    <property type="component" value="Unassembled WGS sequence"/>
</dbReference>
<dbReference type="InterPro" id="IPR050232">
    <property type="entry name" value="FBL13/AtMIF1-like"/>
</dbReference>
<feature type="domain" description="FBD" evidence="1">
    <location>
        <begin position="92"/>
        <end position="132"/>
    </location>
</feature>
<protein>
    <recommendedName>
        <fullName evidence="1">FBD domain-containing protein</fullName>
    </recommendedName>
</protein>
<dbReference type="EMBL" id="JAIQCV010000005">
    <property type="protein sequence ID" value="KAH1095993.1"/>
    <property type="molecule type" value="Genomic_DNA"/>
</dbReference>
<gene>
    <name evidence="2" type="ORF">J1N35_012914</name>
</gene>
<keyword evidence="3" id="KW-1185">Reference proteome</keyword>
<dbReference type="InterPro" id="IPR006566">
    <property type="entry name" value="FBD"/>
</dbReference>
<dbReference type="PANTHER" id="PTHR31900">
    <property type="entry name" value="F-BOX/RNI SUPERFAMILY PROTEIN-RELATED"/>
    <property type="match status" value="1"/>
</dbReference>
<accession>A0A9D3VSQ8</accession>
<reference evidence="2 3" key="1">
    <citation type="journal article" date="2021" name="Plant Biotechnol. J.">
        <title>Multi-omics assisted identification of the key and species-specific regulatory components of drought-tolerant mechanisms in Gossypium stocksii.</title>
        <authorList>
            <person name="Yu D."/>
            <person name="Ke L."/>
            <person name="Zhang D."/>
            <person name="Wu Y."/>
            <person name="Sun Y."/>
            <person name="Mei J."/>
            <person name="Sun J."/>
            <person name="Sun Y."/>
        </authorList>
    </citation>
    <scope>NUCLEOTIDE SEQUENCE [LARGE SCALE GENOMIC DNA]</scope>
    <source>
        <strain evidence="3">cv. E1</strain>
        <tissue evidence="2">Leaf</tissue>
    </source>
</reference>
<sequence>MIKILFFPDGDFNYVVVINAPNLVYFRYDSVIVEGYSLSNMKSLEKADICIWFDSSKYETSATHLFQGICNVRSLSLWIDKMNVAGTRWNMDVPSCLSFHLKEIEILDYATHMIEIVRYFLDNAMVLKKLMIRLDAMNGTHESKACNQLL</sequence>
<comment type="caution">
    <text evidence="2">The sequence shown here is derived from an EMBL/GenBank/DDBJ whole genome shotgun (WGS) entry which is preliminary data.</text>
</comment>
<dbReference type="PANTHER" id="PTHR31900:SF27">
    <property type="entry name" value="FBD DOMAIN-CONTAINING PROTEIN"/>
    <property type="match status" value="1"/>
</dbReference>
<organism evidence="2 3">
    <name type="scientific">Gossypium stocksii</name>
    <dbReference type="NCBI Taxonomy" id="47602"/>
    <lineage>
        <taxon>Eukaryota</taxon>
        <taxon>Viridiplantae</taxon>
        <taxon>Streptophyta</taxon>
        <taxon>Embryophyta</taxon>
        <taxon>Tracheophyta</taxon>
        <taxon>Spermatophyta</taxon>
        <taxon>Magnoliopsida</taxon>
        <taxon>eudicotyledons</taxon>
        <taxon>Gunneridae</taxon>
        <taxon>Pentapetalae</taxon>
        <taxon>rosids</taxon>
        <taxon>malvids</taxon>
        <taxon>Malvales</taxon>
        <taxon>Malvaceae</taxon>
        <taxon>Malvoideae</taxon>
        <taxon>Gossypium</taxon>
    </lineage>
</organism>
<dbReference type="Pfam" id="PF08387">
    <property type="entry name" value="FBD"/>
    <property type="match status" value="1"/>
</dbReference>
<evidence type="ECO:0000313" key="3">
    <source>
        <dbReference type="Proteomes" id="UP000828251"/>
    </source>
</evidence>
<evidence type="ECO:0000259" key="1">
    <source>
        <dbReference type="Pfam" id="PF08387"/>
    </source>
</evidence>
<dbReference type="AlphaFoldDB" id="A0A9D3VSQ8"/>
<dbReference type="OrthoDB" id="993797at2759"/>
<proteinExistence type="predicted"/>
<evidence type="ECO:0000313" key="2">
    <source>
        <dbReference type="EMBL" id="KAH1095993.1"/>
    </source>
</evidence>